<evidence type="ECO:0000259" key="3">
    <source>
        <dbReference type="SMART" id="SM00062"/>
    </source>
</evidence>
<dbReference type="SMART" id="SM00062">
    <property type="entry name" value="PBPb"/>
    <property type="match status" value="1"/>
</dbReference>
<evidence type="ECO:0000313" key="5">
    <source>
        <dbReference type="Proteomes" id="UP000434209"/>
    </source>
</evidence>
<accession>A0A7Z2G7B7</accession>
<dbReference type="RefSeq" id="WP_158759375.1">
    <property type="nucleotide sequence ID" value="NZ_CP046910.1"/>
</dbReference>
<dbReference type="Proteomes" id="UP000434209">
    <property type="component" value="Chromosome 2"/>
</dbReference>
<dbReference type="PANTHER" id="PTHR35936:SF17">
    <property type="entry name" value="ARGININE-BINDING EXTRACELLULAR PROTEIN ARTP"/>
    <property type="match status" value="1"/>
</dbReference>
<keyword evidence="5" id="KW-1185">Reference proteome</keyword>
<keyword evidence="1 2" id="KW-0732">Signal</keyword>
<dbReference type="PANTHER" id="PTHR35936">
    <property type="entry name" value="MEMBRANE-BOUND LYTIC MUREIN TRANSGLYCOSYLASE F"/>
    <property type="match status" value="1"/>
</dbReference>
<dbReference type="OrthoDB" id="8454826at2"/>
<feature type="signal peptide" evidence="2">
    <location>
        <begin position="1"/>
        <end position="28"/>
    </location>
</feature>
<feature type="chain" id="PRO_5030620272" evidence="2">
    <location>
        <begin position="29"/>
        <end position="280"/>
    </location>
</feature>
<feature type="domain" description="Solute-binding protein family 3/N-terminal" evidence="3">
    <location>
        <begin position="44"/>
        <end position="264"/>
    </location>
</feature>
<dbReference type="InterPro" id="IPR001638">
    <property type="entry name" value="Solute-binding_3/MltF_N"/>
</dbReference>
<proteinExistence type="predicted"/>
<dbReference type="Pfam" id="PF00497">
    <property type="entry name" value="SBP_bac_3"/>
    <property type="match status" value="1"/>
</dbReference>
<sequence length="280" mass="29917">MRRTGNLVKFAFASVYLSIAMNVSLASAGECTPKHALKTITPGTLTIVTQLFPPFDVLDGDHSLAGVEGDILMPFAKQECLKVVTVVVDGSSAIQYILTGRGDIAAASWFRTAARAKVVGISDPLYLDQMAIYSKDGLTRVSQLEGKSVGSVQGYNWVGDLQKVLGDNLKLYPNPVALANDLAAGRVSIGVDSYGTGLFAQKKGGYAGLQIKVSEPDQRVRATVNSAQIGFLYSKDNEDLGKALNEYIQNMHLSGAIKRIFTEHGLDPQGAVPGPSRLIQ</sequence>
<dbReference type="EMBL" id="CP046910">
    <property type="protein sequence ID" value="QGZ56411.1"/>
    <property type="molecule type" value="Genomic_DNA"/>
</dbReference>
<dbReference type="KEGG" id="pacp:FAZ97_15590"/>
<reference evidence="4 5" key="1">
    <citation type="submission" date="2019-12" db="EMBL/GenBank/DDBJ databases">
        <title>Paraburkholderia acidiphila 7Q-K02 sp. nov and Paraburkholderia acidisoli DHF22 sp. nov., two strains isolated from forest soil.</title>
        <authorList>
            <person name="Gao Z."/>
            <person name="Qiu L."/>
        </authorList>
    </citation>
    <scope>NUCLEOTIDE SEQUENCE [LARGE SCALE GENOMIC DNA]</scope>
    <source>
        <strain evidence="4 5">7Q-K02</strain>
    </source>
</reference>
<protein>
    <submittedName>
        <fullName evidence="4">Transporter substrate-binding domain-containing protein</fullName>
    </submittedName>
</protein>
<dbReference type="AlphaFoldDB" id="A0A7Z2G7B7"/>
<evidence type="ECO:0000313" key="4">
    <source>
        <dbReference type="EMBL" id="QGZ56411.1"/>
    </source>
</evidence>
<gene>
    <name evidence="4" type="ORF">FAZ97_15590</name>
</gene>
<evidence type="ECO:0000256" key="1">
    <source>
        <dbReference type="ARBA" id="ARBA00022729"/>
    </source>
</evidence>
<name>A0A7Z2G7B7_9BURK</name>
<evidence type="ECO:0000256" key="2">
    <source>
        <dbReference type="SAM" id="SignalP"/>
    </source>
</evidence>
<organism evidence="4 5">
    <name type="scientific">Paraburkholderia acidiphila</name>
    <dbReference type="NCBI Taxonomy" id="2571747"/>
    <lineage>
        <taxon>Bacteria</taxon>
        <taxon>Pseudomonadati</taxon>
        <taxon>Pseudomonadota</taxon>
        <taxon>Betaproteobacteria</taxon>
        <taxon>Burkholderiales</taxon>
        <taxon>Burkholderiaceae</taxon>
        <taxon>Paraburkholderia</taxon>
    </lineage>
</organism>
<dbReference type="Gene3D" id="3.40.190.10">
    <property type="entry name" value="Periplasmic binding protein-like II"/>
    <property type="match status" value="2"/>
</dbReference>
<dbReference type="SUPFAM" id="SSF53850">
    <property type="entry name" value="Periplasmic binding protein-like II"/>
    <property type="match status" value="1"/>
</dbReference>